<evidence type="ECO:0000256" key="4">
    <source>
        <dbReference type="ARBA" id="ARBA00023136"/>
    </source>
</evidence>
<organism evidence="7 8">
    <name type="scientific">Cannabis sativa</name>
    <name type="common">Hemp</name>
    <name type="synonym">Marijuana</name>
    <dbReference type="NCBI Taxonomy" id="3483"/>
    <lineage>
        <taxon>Eukaryota</taxon>
        <taxon>Viridiplantae</taxon>
        <taxon>Streptophyta</taxon>
        <taxon>Embryophyta</taxon>
        <taxon>Tracheophyta</taxon>
        <taxon>Spermatophyta</taxon>
        <taxon>Magnoliopsida</taxon>
        <taxon>eudicotyledons</taxon>
        <taxon>Gunneridae</taxon>
        <taxon>Pentapetalae</taxon>
        <taxon>rosids</taxon>
        <taxon>fabids</taxon>
        <taxon>Rosales</taxon>
        <taxon>Cannabaceae</taxon>
        <taxon>Cannabis</taxon>
    </lineage>
</organism>
<dbReference type="GO" id="GO:0080115">
    <property type="term" value="F:myosin XI tail binding"/>
    <property type="evidence" value="ECO:0007669"/>
    <property type="project" value="UniProtKB-ARBA"/>
</dbReference>
<feature type="domain" description="GTD-binding" evidence="6">
    <location>
        <begin position="74"/>
        <end position="172"/>
    </location>
</feature>
<dbReference type="Proteomes" id="UP000583929">
    <property type="component" value="Unassembled WGS sequence"/>
</dbReference>
<evidence type="ECO:0000256" key="1">
    <source>
        <dbReference type="ARBA" id="ARBA00004370"/>
    </source>
</evidence>
<evidence type="ECO:0000256" key="2">
    <source>
        <dbReference type="ARBA" id="ARBA00022692"/>
    </source>
</evidence>
<sequence>MGYLLNLTQILSRFFGEAMNLKDKRCRFKGRDENITVSCLCNDTRDNLNNKAEYEDKDVKEREVNSCCELSEEFRVISLRKLVKIERKRAKKARNELDKERMAAASAAMEAMAVILRLQREKNTIEMEANQFRLMVEYKLEYDDQMIKYLQRIVTKHDSEKSLLEDELRLCKEKLELLTKDYSDEEGAAGGDETEIDLVIDFYLSSCSGGGGILGVGAIIMISIGGGGSLWSGGACNVTRFRLGGGGGDGDLSFA</sequence>
<dbReference type="PROSITE" id="PS51775">
    <property type="entry name" value="GTD_BINDING"/>
    <property type="match status" value="1"/>
</dbReference>
<evidence type="ECO:0000313" key="8">
    <source>
        <dbReference type="Proteomes" id="UP000583929"/>
    </source>
</evidence>
<dbReference type="PANTHER" id="PTHR31422:SF2">
    <property type="entry name" value="PROTEIN FLOURY 1-LIKE"/>
    <property type="match status" value="1"/>
</dbReference>
<keyword evidence="5" id="KW-0175">Coiled coil</keyword>
<dbReference type="GO" id="GO:0016020">
    <property type="term" value="C:membrane"/>
    <property type="evidence" value="ECO:0007669"/>
    <property type="project" value="UniProtKB-SubCell"/>
</dbReference>
<protein>
    <recommendedName>
        <fullName evidence="6">GTD-binding domain-containing protein</fullName>
    </recommendedName>
</protein>
<keyword evidence="8" id="KW-1185">Reference proteome</keyword>
<reference evidence="7 8" key="1">
    <citation type="journal article" date="2020" name="bioRxiv">
        <title>Sequence and annotation of 42 cannabis genomes reveals extensive copy number variation in cannabinoid synthesis and pathogen resistance genes.</title>
        <authorList>
            <person name="Mckernan K.J."/>
            <person name="Helbert Y."/>
            <person name="Kane L.T."/>
            <person name="Ebling H."/>
            <person name="Zhang L."/>
            <person name="Liu B."/>
            <person name="Eaton Z."/>
            <person name="Mclaughlin S."/>
            <person name="Kingan S."/>
            <person name="Baybayan P."/>
            <person name="Concepcion G."/>
            <person name="Jordan M."/>
            <person name="Riva A."/>
            <person name="Barbazuk W."/>
            <person name="Harkins T."/>
        </authorList>
    </citation>
    <scope>NUCLEOTIDE SEQUENCE [LARGE SCALE GENOMIC DNA]</scope>
    <source>
        <strain evidence="8">cv. Jamaican Lion 4</strain>
        <tissue evidence="7">Leaf</tissue>
    </source>
</reference>
<gene>
    <name evidence="7" type="ORF">G4B88_029822</name>
</gene>
<evidence type="ECO:0000256" key="3">
    <source>
        <dbReference type="ARBA" id="ARBA00022989"/>
    </source>
</evidence>
<evidence type="ECO:0000256" key="5">
    <source>
        <dbReference type="SAM" id="Coils"/>
    </source>
</evidence>
<dbReference type="PANTHER" id="PTHR31422">
    <property type="entry name" value="BNAANNG28530D PROTEIN"/>
    <property type="match status" value="1"/>
</dbReference>
<keyword evidence="2" id="KW-0812">Transmembrane</keyword>
<accession>A0A7J6GF61</accession>
<evidence type="ECO:0000313" key="7">
    <source>
        <dbReference type="EMBL" id="KAF4381467.1"/>
    </source>
</evidence>
<feature type="coiled-coil region" evidence="5">
    <location>
        <begin position="80"/>
        <end position="110"/>
    </location>
</feature>
<name>A0A7J6GF61_CANSA</name>
<dbReference type="EMBL" id="JAATIQ010000109">
    <property type="protein sequence ID" value="KAF4381467.1"/>
    <property type="molecule type" value="Genomic_DNA"/>
</dbReference>
<dbReference type="AlphaFoldDB" id="A0A7J6GF61"/>
<keyword evidence="3" id="KW-1133">Transmembrane helix</keyword>
<dbReference type="InterPro" id="IPR007656">
    <property type="entry name" value="GTD-bd"/>
</dbReference>
<comment type="subcellular location">
    <subcellularLocation>
        <location evidence="1">Membrane</location>
    </subcellularLocation>
</comment>
<keyword evidence="4" id="KW-0472">Membrane</keyword>
<comment type="caution">
    <text evidence="7">The sequence shown here is derived from an EMBL/GenBank/DDBJ whole genome shotgun (WGS) entry which is preliminary data.</text>
</comment>
<evidence type="ECO:0000259" key="6">
    <source>
        <dbReference type="PROSITE" id="PS51775"/>
    </source>
</evidence>
<dbReference type="Pfam" id="PF04576">
    <property type="entry name" value="Zein-binding"/>
    <property type="match status" value="1"/>
</dbReference>
<proteinExistence type="predicted"/>